<keyword evidence="5" id="KW-1185">Reference proteome</keyword>
<evidence type="ECO:0000256" key="1">
    <source>
        <dbReference type="SAM" id="Coils"/>
    </source>
</evidence>
<feature type="compositionally biased region" description="Low complexity" evidence="2">
    <location>
        <begin position="92"/>
        <end position="103"/>
    </location>
</feature>
<feature type="compositionally biased region" description="Low complexity" evidence="2">
    <location>
        <begin position="364"/>
        <end position="374"/>
    </location>
</feature>
<gene>
    <name evidence="4" type="ORF">PAXINDRAFT_100095</name>
</gene>
<feature type="region of interest" description="Disordered" evidence="2">
    <location>
        <begin position="435"/>
        <end position="480"/>
    </location>
</feature>
<dbReference type="AlphaFoldDB" id="A0A0C9SXB3"/>
<name>A0A0C9SXB3_PAXIN</name>
<keyword evidence="1" id="KW-0175">Coiled coil</keyword>
<sequence length="716" mass="77874">MVSRPVSPAQPFTASKKHTSIQPNAHPYAIKTTSSALLSRSSSSPHSAQHTKHHYVPSSPTRPRHRHSSSLSLVESISGEATRPPPLPTPPSFFSASPSQESFHTADDTTPRRRRAETLPADATNPIMDVIEDTDLSGDLPSNPKQWNTHQLATYLSTLLREEDGLDDLGAEAVLDCVRECGFTGRELLRLTDADLASTSLTDSQRARLLENSRTLRADVLRGRIYADSYHSKEISDHSKDTYTRSVRSVRSSPFHNDLYRSCVSSVDLFLPPSSDLNGDPPLSSAMSLHHSNAISEDSARRYRDLAHIRTRRRGNVKGLVESWQRGSGRASTSGSESSVSGSDAESEGSVDEQSGAALHDESSSPAETSSPATMADSTIILRNPPPPYTSLAVEDEDELTMEELLASSAPLQGARAWEADVGLGETVKHISIASVSPDPPLSRPTGSHDTGEATAVQKDSVLPNGSREGTGSRGRNTRNQKRVVTAIFTGSPSAQATDMVPELGEDPDLVDPNNGDASGMELIDTEVQGREAPPSVAQSVDESGDVLCALEDSLAATRAQLESFRLRLEAVEADTARHEAELQRVAQSILRDSTSKDGEPNQTHTNPEIENIPPHEETKRELSEGGLRFDFGLRDIARSIVTRAIGWVFPYSHPGLHTRPEQSRAVHGRSRDGNQSPVRRPPLPALRITYLVWFSFAICAAILRRAGFGRWVRRP</sequence>
<dbReference type="Proteomes" id="UP000053647">
    <property type="component" value="Unassembled WGS sequence"/>
</dbReference>
<feature type="transmembrane region" description="Helical" evidence="3">
    <location>
        <begin position="686"/>
        <end position="704"/>
    </location>
</feature>
<keyword evidence="3" id="KW-1133">Transmembrane helix</keyword>
<feature type="region of interest" description="Disordered" evidence="2">
    <location>
        <begin position="320"/>
        <end position="392"/>
    </location>
</feature>
<evidence type="ECO:0000313" key="4">
    <source>
        <dbReference type="EMBL" id="KIJ14354.1"/>
    </source>
</evidence>
<dbReference type="HOGENOM" id="CLU_020694_0_0_1"/>
<feature type="region of interest" description="Disordered" evidence="2">
    <location>
        <begin position="1"/>
        <end position="119"/>
    </location>
</feature>
<dbReference type="OrthoDB" id="2425321at2759"/>
<organism evidence="4 5">
    <name type="scientific">Paxillus involutus ATCC 200175</name>
    <dbReference type="NCBI Taxonomy" id="664439"/>
    <lineage>
        <taxon>Eukaryota</taxon>
        <taxon>Fungi</taxon>
        <taxon>Dikarya</taxon>
        <taxon>Basidiomycota</taxon>
        <taxon>Agaricomycotina</taxon>
        <taxon>Agaricomycetes</taxon>
        <taxon>Agaricomycetidae</taxon>
        <taxon>Boletales</taxon>
        <taxon>Paxilineae</taxon>
        <taxon>Paxillaceae</taxon>
        <taxon>Paxillus</taxon>
    </lineage>
</organism>
<evidence type="ECO:0000313" key="5">
    <source>
        <dbReference type="Proteomes" id="UP000053647"/>
    </source>
</evidence>
<feature type="coiled-coil region" evidence="1">
    <location>
        <begin position="555"/>
        <end position="589"/>
    </location>
</feature>
<keyword evidence="3" id="KW-0472">Membrane</keyword>
<accession>A0A0C9SXB3</accession>
<reference evidence="4 5" key="1">
    <citation type="submission" date="2014-06" db="EMBL/GenBank/DDBJ databases">
        <authorList>
            <consortium name="DOE Joint Genome Institute"/>
            <person name="Kuo A."/>
            <person name="Kohler A."/>
            <person name="Nagy L.G."/>
            <person name="Floudas D."/>
            <person name="Copeland A."/>
            <person name="Barry K.W."/>
            <person name="Cichocki N."/>
            <person name="Veneault-Fourrey C."/>
            <person name="LaButti K."/>
            <person name="Lindquist E.A."/>
            <person name="Lipzen A."/>
            <person name="Lundell T."/>
            <person name="Morin E."/>
            <person name="Murat C."/>
            <person name="Sun H."/>
            <person name="Tunlid A."/>
            <person name="Henrissat B."/>
            <person name="Grigoriev I.V."/>
            <person name="Hibbett D.S."/>
            <person name="Martin F."/>
            <person name="Nordberg H.P."/>
            <person name="Cantor M.N."/>
            <person name="Hua S.X."/>
        </authorList>
    </citation>
    <scope>NUCLEOTIDE SEQUENCE [LARGE SCALE GENOMIC DNA]</scope>
    <source>
        <strain evidence="4 5">ATCC 200175</strain>
    </source>
</reference>
<reference evidence="5" key="2">
    <citation type="submission" date="2015-01" db="EMBL/GenBank/DDBJ databases">
        <title>Evolutionary Origins and Diversification of the Mycorrhizal Mutualists.</title>
        <authorList>
            <consortium name="DOE Joint Genome Institute"/>
            <consortium name="Mycorrhizal Genomics Consortium"/>
            <person name="Kohler A."/>
            <person name="Kuo A."/>
            <person name="Nagy L.G."/>
            <person name="Floudas D."/>
            <person name="Copeland A."/>
            <person name="Barry K.W."/>
            <person name="Cichocki N."/>
            <person name="Veneault-Fourrey C."/>
            <person name="LaButti K."/>
            <person name="Lindquist E.A."/>
            <person name="Lipzen A."/>
            <person name="Lundell T."/>
            <person name="Morin E."/>
            <person name="Murat C."/>
            <person name="Riley R."/>
            <person name="Ohm R."/>
            <person name="Sun H."/>
            <person name="Tunlid A."/>
            <person name="Henrissat B."/>
            <person name="Grigoriev I.V."/>
            <person name="Hibbett D.S."/>
            <person name="Martin F."/>
        </authorList>
    </citation>
    <scope>NUCLEOTIDE SEQUENCE [LARGE SCALE GENOMIC DNA]</scope>
    <source>
        <strain evidence="5">ATCC 200175</strain>
    </source>
</reference>
<feature type="region of interest" description="Disordered" evidence="2">
    <location>
        <begin position="659"/>
        <end position="680"/>
    </location>
</feature>
<feature type="compositionally biased region" description="Low complexity" evidence="2">
    <location>
        <begin position="326"/>
        <end position="344"/>
    </location>
</feature>
<feature type="compositionally biased region" description="Basic and acidic residues" evidence="2">
    <location>
        <begin position="659"/>
        <end position="673"/>
    </location>
</feature>
<feature type="compositionally biased region" description="Low complexity" evidence="2">
    <location>
        <begin position="34"/>
        <end position="48"/>
    </location>
</feature>
<evidence type="ECO:0000256" key="3">
    <source>
        <dbReference type="SAM" id="Phobius"/>
    </source>
</evidence>
<feature type="region of interest" description="Disordered" evidence="2">
    <location>
        <begin position="590"/>
        <end position="622"/>
    </location>
</feature>
<keyword evidence="3" id="KW-0812">Transmembrane</keyword>
<proteinExistence type="predicted"/>
<evidence type="ECO:0000256" key="2">
    <source>
        <dbReference type="SAM" id="MobiDB-lite"/>
    </source>
</evidence>
<protein>
    <submittedName>
        <fullName evidence="4">Unplaced genomic scaffold PAXINscaffold_21, whole genome shotgun sequence</fullName>
    </submittedName>
</protein>
<dbReference type="EMBL" id="KN819343">
    <property type="protein sequence ID" value="KIJ14354.1"/>
    <property type="molecule type" value="Genomic_DNA"/>
</dbReference>